<dbReference type="EMBL" id="AFRT01000081">
    <property type="protein sequence ID" value="ELU45432.1"/>
    <property type="molecule type" value="Genomic_DNA"/>
</dbReference>
<protein>
    <submittedName>
        <fullName evidence="2">Uncharacterized protein</fullName>
    </submittedName>
</protein>
<reference evidence="2 3" key="1">
    <citation type="journal article" date="2013" name="Nat. Commun.">
        <title>The evolution and pathogenic mechanisms of the rice sheath blight pathogen.</title>
        <authorList>
            <person name="Zheng A."/>
            <person name="Lin R."/>
            <person name="Xu L."/>
            <person name="Qin P."/>
            <person name="Tang C."/>
            <person name="Ai P."/>
            <person name="Zhang D."/>
            <person name="Liu Y."/>
            <person name="Sun Z."/>
            <person name="Feng H."/>
            <person name="Wang Y."/>
            <person name="Chen Y."/>
            <person name="Liang X."/>
            <person name="Fu R."/>
            <person name="Li Q."/>
            <person name="Zhang J."/>
            <person name="Yu X."/>
            <person name="Xie Z."/>
            <person name="Ding L."/>
            <person name="Guan P."/>
            <person name="Tang J."/>
            <person name="Liang Y."/>
            <person name="Wang S."/>
            <person name="Deng Q."/>
            <person name="Li S."/>
            <person name="Zhu J."/>
            <person name="Wang L."/>
            <person name="Liu H."/>
            <person name="Li P."/>
        </authorList>
    </citation>
    <scope>NUCLEOTIDE SEQUENCE [LARGE SCALE GENOMIC DNA]</scope>
    <source>
        <strain evidence="3">AG-1 IA</strain>
    </source>
</reference>
<gene>
    <name evidence="2" type="ORF">AG1IA_00539</name>
</gene>
<evidence type="ECO:0000313" key="2">
    <source>
        <dbReference type="EMBL" id="ELU45432.1"/>
    </source>
</evidence>
<accession>L8X8L5</accession>
<sequence length="174" mass="19076">MRVDKSCWLVVVVVRCPDDGSRWAICVGTKSWPAAGSDKEGESSPKRSHQTKRVIRRPQVGPEPAPDLANLYCYDDTATPSDNPLRPTSTNHRTQLPACAYPALPANTLYTLSKALPLFHTPLTISVCKLSDGSRREGGRGRKKSAKSAQVRFQTPRGVENKTSHVPPSVPKFI</sequence>
<feature type="region of interest" description="Disordered" evidence="1">
    <location>
        <begin position="131"/>
        <end position="174"/>
    </location>
</feature>
<proteinExistence type="predicted"/>
<organism evidence="2 3">
    <name type="scientific">Thanatephorus cucumeris (strain AG1-IA)</name>
    <name type="common">Rice sheath blight fungus</name>
    <name type="synonym">Rhizoctonia solani</name>
    <dbReference type="NCBI Taxonomy" id="983506"/>
    <lineage>
        <taxon>Eukaryota</taxon>
        <taxon>Fungi</taxon>
        <taxon>Dikarya</taxon>
        <taxon>Basidiomycota</taxon>
        <taxon>Agaricomycotina</taxon>
        <taxon>Agaricomycetes</taxon>
        <taxon>Cantharellales</taxon>
        <taxon>Ceratobasidiaceae</taxon>
        <taxon>Rhizoctonia</taxon>
        <taxon>Rhizoctonia solani AG-1</taxon>
    </lineage>
</organism>
<feature type="region of interest" description="Disordered" evidence="1">
    <location>
        <begin position="34"/>
        <end position="67"/>
    </location>
</feature>
<comment type="caution">
    <text evidence="2">The sequence shown here is derived from an EMBL/GenBank/DDBJ whole genome shotgun (WGS) entry which is preliminary data.</text>
</comment>
<keyword evidence="3" id="KW-1185">Reference proteome</keyword>
<feature type="compositionally biased region" description="Basic residues" evidence="1">
    <location>
        <begin position="46"/>
        <end position="56"/>
    </location>
</feature>
<dbReference type="AlphaFoldDB" id="L8X8L5"/>
<dbReference type="Proteomes" id="UP000011668">
    <property type="component" value="Unassembled WGS sequence"/>
</dbReference>
<dbReference type="HOGENOM" id="CLU_1541140_0_0_1"/>
<evidence type="ECO:0000256" key="1">
    <source>
        <dbReference type="SAM" id="MobiDB-lite"/>
    </source>
</evidence>
<evidence type="ECO:0000313" key="3">
    <source>
        <dbReference type="Proteomes" id="UP000011668"/>
    </source>
</evidence>
<name>L8X8L5_THACA</name>